<name>A0A835HNC6_9MAGN</name>
<dbReference type="AlphaFoldDB" id="A0A835HNC6"/>
<keyword evidence="4" id="KW-0804">Transcription</keyword>
<feature type="region of interest" description="Disordered" evidence="6">
    <location>
        <begin position="1"/>
        <end position="44"/>
    </location>
</feature>
<proteinExistence type="predicted"/>
<keyword evidence="3" id="KW-0238">DNA-binding</keyword>
<feature type="region of interest" description="Disordered" evidence="6">
    <location>
        <begin position="62"/>
        <end position="84"/>
    </location>
</feature>
<dbReference type="OrthoDB" id="1928965at2759"/>
<evidence type="ECO:0000256" key="2">
    <source>
        <dbReference type="ARBA" id="ARBA00023015"/>
    </source>
</evidence>
<dbReference type="EMBL" id="JADFTS010000006">
    <property type="protein sequence ID" value="KAF9602594.1"/>
    <property type="molecule type" value="Genomic_DNA"/>
</dbReference>
<gene>
    <name evidence="8" type="ORF">IFM89_030200</name>
</gene>
<evidence type="ECO:0000259" key="7">
    <source>
        <dbReference type="PROSITE" id="PS51369"/>
    </source>
</evidence>
<organism evidence="8 9">
    <name type="scientific">Coptis chinensis</name>
    <dbReference type="NCBI Taxonomy" id="261450"/>
    <lineage>
        <taxon>Eukaryota</taxon>
        <taxon>Viridiplantae</taxon>
        <taxon>Streptophyta</taxon>
        <taxon>Embryophyta</taxon>
        <taxon>Tracheophyta</taxon>
        <taxon>Spermatophyta</taxon>
        <taxon>Magnoliopsida</taxon>
        <taxon>Ranunculales</taxon>
        <taxon>Ranunculaceae</taxon>
        <taxon>Coptidoideae</taxon>
        <taxon>Coptis</taxon>
    </lineage>
</organism>
<evidence type="ECO:0000313" key="8">
    <source>
        <dbReference type="EMBL" id="KAF9602594.1"/>
    </source>
</evidence>
<protein>
    <recommendedName>
        <fullName evidence="7">TCP domain-containing protein</fullName>
    </recommendedName>
</protein>
<dbReference type="InterPro" id="IPR017887">
    <property type="entry name" value="TF_TCP_subgr"/>
</dbReference>
<feature type="region of interest" description="Disordered" evidence="6">
    <location>
        <begin position="135"/>
        <end position="193"/>
    </location>
</feature>
<keyword evidence="9" id="KW-1185">Reference proteome</keyword>
<feature type="compositionally biased region" description="Low complexity" evidence="6">
    <location>
        <begin position="316"/>
        <end position="333"/>
    </location>
</feature>
<reference evidence="8 9" key="1">
    <citation type="submission" date="2020-10" db="EMBL/GenBank/DDBJ databases">
        <title>The Coptis chinensis genome and diversification of protoberbering-type alkaloids.</title>
        <authorList>
            <person name="Wang B."/>
            <person name="Shu S."/>
            <person name="Song C."/>
            <person name="Liu Y."/>
        </authorList>
    </citation>
    <scope>NUCLEOTIDE SEQUENCE [LARGE SCALE GENOMIC DNA]</scope>
    <source>
        <strain evidence="8">HL-2020</strain>
        <tissue evidence="8">Leaf</tissue>
    </source>
</reference>
<feature type="domain" description="TCP" evidence="7">
    <location>
        <begin position="75"/>
        <end position="129"/>
    </location>
</feature>
<keyword evidence="2" id="KW-0805">Transcription regulation</keyword>
<feature type="compositionally biased region" description="Low complexity" evidence="6">
    <location>
        <begin position="148"/>
        <end position="157"/>
    </location>
</feature>
<dbReference type="PROSITE" id="PS51369">
    <property type="entry name" value="TCP"/>
    <property type="match status" value="1"/>
</dbReference>
<feature type="region of interest" description="Disordered" evidence="6">
    <location>
        <begin position="312"/>
        <end position="333"/>
    </location>
</feature>
<dbReference type="Pfam" id="PF03634">
    <property type="entry name" value="TCP"/>
    <property type="match status" value="1"/>
</dbReference>
<feature type="compositionally biased region" description="Polar residues" evidence="6">
    <location>
        <begin position="135"/>
        <end position="147"/>
    </location>
</feature>
<evidence type="ECO:0000313" key="9">
    <source>
        <dbReference type="Proteomes" id="UP000631114"/>
    </source>
</evidence>
<dbReference type="GO" id="GO:0043565">
    <property type="term" value="F:sequence-specific DNA binding"/>
    <property type="evidence" value="ECO:0007669"/>
    <property type="project" value="TreeGrafter"/>
</dbReference>
<dbReference type="PANTHER" id="PTHR31072">
    <property type="entry name" value="TRANSCRIPTION FACTOR TCP4-RELATED"/>
    <property type="match status" value="1"/>
</dbReference>
<evidence type="ECO:0000256" key="6">
    <source>
        <dbReference type="SAM" id="MobiDB-lite"/>
    </source>
</evidence>
<keyword evidence="5" id="KW-0539">Nucleus</keyword>
<dbReference type="GO" id="GO:0005634">
    <property type="term" value="C:nucleus"/>
    <property type="evidence" value="ECO:0007669"/>
    <property type="project" value="UniProtKB-SubCell"/>
</dbReference>
<evidence type="ECO:0000256" key="4">
    <source>
        <dbReference type="ARBA" id="ARBA00023163"/>
    </source>
</evidence>
<feature type="region of interest" description="Disordered" evidence="6">
    <location>
        <begin position="351"/>
        <end position="370"/>
    </location>
</feature>
<accession>A0A835HNC6</accession>
<evidence type="ECO:0000256" key="5">
    <source>
        <dbReference type="ARBA" id="ARBA00023242"/>
    </source>
</evidence>
<dbReference type="GO" id="GO:0003700">
    <property type="term" value="F:DNA-binding transcription factor activity"/>
    <property type="evidence" value="ECO:0007669"/>
    <property type="project" value="InterPro"/>
</dbReference>
<sequence>MAKPSQEVPIVSFKEEPKETDPDPDQDPELQQTPPQPPIGAVPISAMQMPMPMSKQVQVRKTAVSPTTAAAKRASRDRHAKVEGRGRRIRIPAICAARIFQLTRELGHKSDGETVRWLLENAETSIIAATGTGTVPASSLSVQGSLNSTTTTTPSTTHIPENETASTTTTKTTTTKKKRKQSDEVSNENNQKKVVVDYSHSMSGGLAPIATGGISPQGFVPMWGVTSDGRLIPSVPTGAFWMIPQTSTTSIAAAAGPSSNQPQLWAFPPTMSMTPVMSFSAIQPAGVTIATSIDVQPPTQIHSVANSVTNSVGVAKSSKTSKTSTTTAPNFSSTTTTQLLRDFSLQICDKQELRTSKNRQQRDHSTVSKS</sequence>
<dbReference type="Proteomes" id="UP000631114">
    <property type="component" value="Unassembled WGS sequence"/>
</dbReference>
<evidence type="ECO:0000256" key="3">
    <source>
        <dbReference type="ARBA" id="ARBA00023125"/>
    </source>
</evidence>
<dbReference type="PANTHER" id="PTHR31072:SF15">
    <property type="entry name" value="TRANSCRIPTION FACTOR TCP19-LIKE"/>
    <property type="match status" value="1"/>
</dbReference>
<evidence type="ECO:0000256" key="1">
    <source>
        <dbReference type="ARBA" id="ARBA00004123"/>
    </source>
</evidence>
<comment type="caution">
    <text evidence="8">The sequence shown here is derived from an EMBL/GenBank/DDBJ whole genome shotgun (WGS) entry which is preliminary data.</text>
</comment>
<dbReference type="InterPro" id="IPR005333">
    <property type="entry name" value="Transcription_factor_TCP"/>
</dbReference>
<comment type="subcellular location">
    <subcellularLocation>
        <location evidence="1">Nucleus</location>
    </subcellularLocation>
</comment>